<name>A0ACC2KP70_PERAE</name>
<protein>
    <submittedName>
        <fullName evidence="1">Uncharacterized protein</fullName>
    </submittedName>
</protein>
<evidence type="ECO:0000313" key="1">
    <source>
        <dbReference type="EMBL" id="KAJ8622974.1"/>
    </source>
</evidence>
<gene>
    <name evidence="1" type="ORF">MRB53_031503</name>
</gene>
<accession>A0ACC2KP70</accession>
<comment type="caution">
    <text evidence="1">The sequence shown here is derived from an EMBL/GenBank/DDBJ whole genome shotgun (WGS) entry which is preliminary data.</text>
</comment>
<reference evidence="1 2" key="1">
    <citation type="journal article" date="2022" name="Hortic Res">
        <title>A haplotype resolved chromosomal level avocado genome allows analysis of novel avocado genes.</title>
        <authorList>
            <person name="Nath O."/>
            <person name="Fletcher S.J."/>
            <person name="Hayward A."/>
            <person name="Shaw L.M."/>
            <person name="Masouleh A.K."/>
            <person name="Furtado A."/>
            <person name="Henry R.J."/>
            <person name="Mitter N."/>
        </authorList>
    </citation>
    <scope>NUCLEOTIDE SEQUENCE [LARGE SCALE GENOMIC DNA]</scope>
    <source>
        <strain evidence="2">cv. Hass</strain>
    </source>
</reference>
<organism evidence="1 2">
    <name type="scientific">Persea americana</name>
    <name type="common">Avocado</name>
    <dbReference type="NCBI Taxonomy" id="3435"/>
    <lineage>
        <taxon>Eukaryota</taxon>
        <taxon>Viridiplantae</taxon>
        <taxon>Streptophyta</taxon>
        <taxon>Embryophyta</taxon>
        <taxon>Tracheophyta</taxon>
        <taxon>Spermatophyta</taxon>
        <taxon>Magnoliopsida</taxon>
        <taxon>Magnoliidae</taxon>
        <taxon>Laurales</taxon>
        <taxon>Lauraceae</taxon>
        <taxon>Persea</taxon>
    </lineage>
</organism>
<evidence type="ECO:0000313" key="2">
    <source>
        <dbReference type="Proteomes" id="UP001234297"/>
    </source>
</evidence>
<keyword evidence="2" id="KW-1185">Reference proteome</keyword>
<dbReference type="Proteomes" id="UP001234297">
    <property type="component" value="Chromosome 10"/>
</dbReference>
<proteinExistence type="predicted"/>
<sequence>MLRNDTLQAQFHHIRTSLRILRRPPTIYLLGYKGRGKSAFLNTACRVLGEEDGPLVFRSETAPLGPTRTTVEMSAVHVSAGDEDGERCLVTFVDTPGLPLRFLRRGDVEEALRLVPEAAVSAPDCVVVVLRCSDVLQRVADMRLAEIVAVVRERGLHFILLLTHKKSLRSMKQMGEIRKEVATRARTDCIYFIENYTVGSPMDDRNVIAVRNNFDTHNVTLAVIRQCIEFAFIHQSSRPQATS</sequence>
<dbReference type="EMBL" id="CM056818">
    <property type="protein sequence ID" value="KAJ8622974.1"/>
    <property type="molecule type" value="Genomic_DNA"/>
</dbReference>